<dbReference type="Pfam" id="PF08757">
    <property type="entry name" value="CotH"/>
    <property type="match status" value="1"/>
</dbReference>
<dbReference type="EMBL" id="CP033459">
    <property type="protein sequence ID" value="QFQ13481.1"/>
    <property type="molecule type" value="Genomic_DNA"/>
</dbReference>
<evidence type="ECO:0000259" key="1">
    <source>
        <dbReference type="Pfam" id="PF14200"/>
    </source>
</evidence>
<dbReference type="Gene3D" id="2.80.10.50">
    <property type="match status" value="1"/>
</dbReference>
<dbReference type="OrthoDB" id="9803752at2"/>
<dbReference type="InterPro" id="IPR014867">
    <property type="entry name" value="Spore_coat_CotH_CotH2/3/7"/>
</dbReference>
<accession>A0A5P8E8Z8</accession>
<organism evidence="2 3">
    <name type="scientific">Pseudoprevotella muciniphila</name>
    <dbReference type="NCBI Taxonomy" id="2133944"/>
    <lineage>
        <taxon>Bacteria</taxon>
        <taxon>Pseudomonadati</taxon>
        <taxon>Bacteroidota</taxon>
        <taxon>Bacteroidia</taxon>
        <taxon>Bacteroidales</taxon>
        <taxon>Prevotellaceae</taxon>
        <taxon>Pseudoprevotella</taxon>
    </lineage>
</organism>
<dbReference type="CDD" id="cd00161">
    <property type="entry name" value="beta-trefoil_Ricin-like"/>
    <property type="match status" value="1"/>
</dbReference>
<feature type="domain" description="Ricin B lectin" evidence="1">
    <location>
        <begin position="470"/>
        <end position="558"/>
    </location>
</feature>
<dbReference type="SUPFAM" id="SSF50370">
    <property type="entry name" value="Ricin B-like lectins"/>
    <property type="match status" value="1"/>
</dbReference>
<keyword evidence="3" id="KW-1185">Reference proteome</keyword>
<sequence>MKKVAYLILSMLLTSVKVSGQERLTNLPTYYLETYDGLDITSRTDYKWGSLTIVDDAGTRFIDSLRIRGRGNSSWLNMKTDKKPYRLKFNTKTRLLGQPYASAKNWVLLANADDKSLIRNALSQALGKWIGLPYNPPMQPVDLYINNEYYGTYDVSDKIDVRKRRVNVEEQELMVRDDTTNITGGYLLEVDGFKDTDATYFSTLNGVNIRIHSPEPDSIVERQISYISEHVQKFEDCLYEDPVGDFRTYVDTTTMLQWYLASEITANLDALWSIYIYKQKDDPRLYWGPLWDFDIAYNNTTRAGDVSQSLMADVGFGKSVGKKWVLRLWEDGWWKNAVKNHYEKIYNNGLTEFMINAIDSMATNIRTSADRNFERWDINKRVYEELELFNSYEEYTECLKTFVRKHNDYLLEAFENRAPTPPTAAFTADTAYYYRLVTRGDASYVMDVVDQNSTEGAQVCLYENLPSHDTQKWIIRQIGNRFMFINAVNGLALSDYNNSEPYSYSLVLYQPDEQDNRQLWEMVAVGREGFYNIYNTSTGRIIDIRHATYKNGTEIISYTPSSKDSLFSNRLWLPDKDELIHHKDSADADSTITPTDSTSTGILANQALIYALRYAPTAKTLRIIANDRTLLDFDIHIYSLQGRRVKTFRASDECSVAELPSGIYIVNWVTGGTGHSAKLKIE</sequence>
<dbReference type="Pfam" id="PF14200">
    <property type="entry name" value="RicinB_lectin_2"/>
    <property type="match status" value="1"/>
</dbReference>
<dbReference type="KEGG" id="alq:C7Y71_010945"/>
<protein>
    <recommendedName>
        <fullName evidence="1">Ricin B lectin domain-containing protein</fullName>
    </recommendedName>
</protein>
<reference evidence="2 3" key="1">
    <citation type="submission" date="2018-11" db="EMBL/GenBank/DDBJ databases">
        <authorList>
            <person name="Na S.W."/>
            <person name="Baik M."/>
        </authorList>
    </citation>
    <scope>NUCLEOTIDE SEQUENCE [LARGE SCALE GENOMIC DNA]</scope>
    <source>
        <strain evidence="2 3">E39</strain>
    </source>
</reference>
<dbReference type="AlphaFoldDB" id="A0A5P8E8Z8"/>
<evidence type="ECO:0000313" key="2">
    <source>
        <dbReference type="EMBL" id="QFQ13481.1"/>
    </source>
</evidence>
<evidence type="ECO:0000313" key="3">
    <source>
        <dbReference type="Proteomes" id="UP000249375"/>
    </source>
</evidence>
<dbReference type="RefSeq" id="WP_111898842.1">
    <property type="nucleotide sequence ID" value="NZ_CP033459.1"/>
</dbReference>
<dbReference type="PROSITE" id="PS50231">
    <property type="entry name" value="RICIN_B_LECTIN"/>
    <property type="match status" value="1"/>
</dbReference>
<proteinExistence type="predicted"/>
<dbReference type="Proteomes" id="UP000249375">
    <property type="component" value="Chromosome"/>
</dbReference>
<dbReference type="InterPro" id="IPR000772">
    <property type="entry name" value="Ricin_B_lectin"/>
</dbReference>
<gene>
    <name evidence="2" type="ORF">C7Y71_010945</name>
</gene>
<name>A0A5P8E8Z8_9BACT</name>
<dbReference type="InterPro" id="IPR035992">
    <property type="entry name" value="Ricin_B-like_lectins"/>
</dbReference>